<evidence type="ECO:0000313" key="2">
    <source>
        <dbReference type="EMBL" id="MER2252033.1"/>
    </source>
</evidence>
<keyword evidence="3" id="KW-1185">Reference proteome</keyword>
<feature type="compositionally biased region" description="Low complexity" evidence="1">
    <location>
        <begin position="188"/>
        <end position="202"/>
    </location>
</feature>
<reference evidence="2 3" key="1">
    <citation type="submission" date="2024-06" db="EMBL/GenBank/DDBJ databases">
        <authorList>
            <person name="Campbell A.G."/>
        </authorList>
    </citation>
    <scope>NUCLEOTIDE SEQUENCE [LARGE SCALE GENOMIC DNA]</scope>
    <source>
        <strain evidence="2 3">EM12</strain>
    </source>
</reference>
<gene>
    <name evidence="2" type="ORF">ABS772_19110</name>
</gene>
<dbReference type="EMBL" id="JBELQE010000095">
    <property type="protein sequence ID" value="MER2252033.1"/>
    <property type="molecule type" value="Genomic_DNA"/>
</dbReference>
<evidence type="ECO:0000313" key="3">
    <source>
        <dbReference type="Proteomes" id="UP001480955"/>
    </source>
</evidence>
<dbReference type="Proteomes" id="UP001480955">
    <property type="component" value="Unassembled WGS sequence"/>
</dbReference>
<dbReference type="RefSeq" id="WP_350396388.1">
    <property type="nucleotide sequence ID" value="NZ_JBELQE010000095.1"/>
</dbReference>
<feature type="region of interest" description="Disordered" evidence="1">
    <location>
        <begin position="1"/>
        <end position="24"/>
    </location>
</feature>
<sequence length="448" mass="46903">MKGSAKAAGRSKDETAAAPEAPVSEDDRRIRALILAELDRRGARPVARRTLALIAEGFVEPADGVPGYRIVDRTGAVRLRGEAGTGVPLTLHDLIEELREQHAPLFVPPAPEPEPEPPRDTIADVRAAGARFVETQSALARSLANSSAERSRALASAASETVEGWRSRLAERLKARPRPAPVGTSVDPAGTGPAGTGQTEPAWTGPNAAERLAEARARVGEGWRRVAGGIQPRRTATRLRDLTEDALASGSRRPVALLALGALAGAGLVAALSLSGRDAVEGERPVPQTAEARPPQTAPAGTPAEAPPARDRATAEDPAPDAPPDTAGAEAERPADPEPPRKNANAIVGVPEVIDTATLRVGGKLVRLFGVEWVRGGQADELSKYLRKRSVTCQPAPGSSAYICTVEGRDLSEVVLFNGGGRASSEATPDLAAAEDHARTERLGVWKR</sequence>
<name>A0ABV1QRU4_9HYPH</name>
<dbReference type="InterPro" id="IPR035437">
    <property type="entry name" value="SNase_OB-fold_sf"/>
</dbReference>
<evidence type="ECO:0008006" key="4">
    <source>
        <dbReference type="Google" id="ProtNLM"/>
    </source>
</evidence>
<dbReference type="SUPFAM" id="SSF50199">
    <property type="entry name" value="Staphylococcal nuclease"/>
    <property type="match status" value="1"/>
</dbReference>
<feature type="region of interest" description="Disordered" evidence="1">
    <location>
        <begin position="173"/>
        <end position="204"/>
    </location>
</feature>
<feature type="region of interest" description="Disordered" evidence="1">
    <location>
        <begin position="280"/>
        <end position="347"/>
    </location>
</feature>
<comment type="caution">
    <text evidence="2">The sequence shown here is derived from an EMBL/GenBank/DDBJ whole genome shotgun (WGS) entry which is preliminary data.</text>
</comment>
<evidence type="ECO:0000256" key="1">
    <source>
        <dbReference type="SAM" id="MobiDB-lite"/>
    </source>
</evidence>
<proteinExistence type="predicted"/>
<organism evidence="2 3">
    <name type="scientific">Methylorubrum podarium</name>
    <dbReference type="NCBI Taxonomy" id="200476"/>
    <lineage>
        <taxon>Bacteria</taxon>
        <taxon>Pseudomonadati</taxon>
        <taxon>Pseudomonadota</taxon>
        <taxon>Alphaproteobacteria</taxon>
        <taxon>Hyphomicrobiales</taxon>
        <taxon>Methylobacteriaceae</taxon>
        <taxon>Methylorubrum</taxon>
    </lineage>
</organism>
<feature type="compositionally biased region" description="Low complexity" evidence="1">
    <location>
        <begin position="292"/>
        <end position="304"/>
    </location>
</feature>
<accession>A0ABV1QRU4</accession>
<protein>
    <recommendedName>
        <fullName evidence="4">Nuclease</fullName>
    </recommendedName>
</protein>
<feature type="compositionally biased region" description="Basic and acidic residues" evidence="1">
    <location>
        <begin position="330"/>
        <end position="341"/>
    </location>
</feature>